<proteinExistence type="predicted"/>
<feature type="region of interest" description="Disordered" evidence="1">
    <location>
        <begin position="1"/>
        <end position="46"/>
    </location>
</feature>
<dbReference type="Proteomes" id="UP000324222">
    <property type="component" value="Unassembled WGS sequence"/>
</dbReference>
<feature type="compositionally biased region" description="Basic and acidic residues" evidence="1">
    <location>
        <begin position="30"/>
        <end position="41"/>
    </location>
</feature>
<evidence type="ECO:0000256" key="1">
    <source>
        <dbReference type="SAM" id="MobiDB-lite"/>
    </source>
</evidence>
<reference evidence="2 3" key="1">
    <citation type="submission" date="2019-05" db="EMBL/GenBank/DDBJ databases">
        <title>Another draft genome of Portunus trituberculatus and its Hox gene families provides insights of decapod evolution.</title>
        <authorList>
            <person name="Jeong J.-H."/>
            <person name="Song I."/>
            <person name="Kim S."/>
            <person name="Choi T."/>
            <person name="Kim D."/>
            <person name="Ryu S."/>
            <person name="Kim W."/>
        </authorList>
    </citation>
    <scope>NUCLEOTIDE SEQUENCE [LARGE SCALE GENOMIC DNA]</scope>
    <source>
        <tissue evidence="2">Muscle</tissue>
    </source>
</reference>
<keyword evidence="3" id="KW-1185">Reference proteome</keyword>
<sequence>MDSTKLATVTHSPLPTSYSPLPSPHQSRIHAKEVHGEDHTDTSQGTMNTCGRTDTYTIRPWDRLALWHCSARCLKVTTAPHGRFLVAMVTPSLAAEIGSRWMGVLQITQSDLHCTLSHTIWSR</sequence>
<protein>
    <submittedName>
        <fullName evidence="2">Uncharacterized protein</fullName>
    </submittedName>
</protein>
<feature type="compositionally biased region" description="Low complexity" evidence="1">
    <location>
        <begin position="10"/>
        <end position="20"/>
    </location>
</feature>
<accession>A0A5B7IM54</accession>
<evidence type="ECO:0000313" key="2">
    <source>
        <dbReference type="EMBL" id="MPC81404.1"/>
    </source>
</evidence>
<gene>
    <name evidence="2" type="ORF">E2C01_076020</name>
</gene>
<dbReference type="AlphaFoldDB" id="A0A5B7IM54"/>
<name>A0A5B7IM54_PORTR</name>
<dbReference type="EMBL" id="VSRR010056879">
    <property type="protein sequence ID" value="MPC81404.1"/>
    <property type="molecule type" value="Genomic_DNA"/>
</dbReference>
<comment type="caution">
    <text evidence="2">The sequence shown here is derived from an EMBL/GenBank/DDBJ whole genome shotgun (WGS) entry which is preliminary data.</text>
</comment>
<evidence type="ECO:0000313" key="3">
    <source>
        <dbReference type="Proteomes" id="UP000324222"/>
    </source>
</evidence>
<organism evidence="2 3">
    <name type="scientific">Portunus trituberculatus</name>
    <name type="common">Swimming crab</name>
    <name type="synonym">Neptunus trituberculatus</name>
    <dbReference type="NCBI Taxonomy" id="210409"/>
    <lineage>
        <taxon>Eukaryota</taxon>
        <taxon>Metazoa</taxon>
        <taxon>Ecdysozoa</taxon>
        <taxon>Arthropoda</taxon>
        <taxon>Crustacea</taxon>
        <taxon>Multicrustacea</taxon>
        <taxon>Malacostraca</taxon>
        <taxon>Eumalacostraca</taxon>
        <taxon>Eucarida</taxon>
        <taxon>Decapoda</taxon>
        <taxon>Pleocyemata</taxon>
        <taxon>Brachyura</taxon>
        <taxon>Eubrachyura</taxon>
        <taxon>Portunoidea</taxon>
        <taxon>Portunidae</taxon>
        <taxon>Portuninae</taxon>
        <taxon>Portunus</taxon>
    </lineage>
</organism>